<dbReference type="EMBL" id="LPLZ01000039">
    <property type="protein sequence ID" value="KWN16905.1"/>
    <property type="molecule type" value="Genomic_DNA"/>
</dbReference>
<dbReference type="PRINTS" id="PR00038">
    <property type="entry name" value="HTHLUXR"/>
</dbReference>
<keyword evidence="1 3" id="KW-0597">Phosphoprotein</keyword>
<dbReference type="InterPro" id="IPR000792">
    <property type="entry name" value="Tscrpt_reg_LuxR_C"/>
</dbReference>
<protein>
    <recommendedName>
        <fullName evidence="8">Response regulator transcription factor</fullName>
    </recommendedName>
</protein>
<dbReference type="Pfam" id="PF00196">
    <property type="entry name" value="GerE"/>
    <property type="match status" value="1"/>
</dbReference>
<feature type="modified residue" description="4-aspartylphosphate" evidence="3">
    <location>
        <position position="62"/>
    </location>
</feature>
<dbReference type="PROSITE" id="PS50043">
    <property type="entry name" value="HTH_LUXR_2"/>
    <property type="match status" value="1"/>
</dbReference>
<feature type="domain" description="HTH luxR-type" evidence="4">
    <location>
        <begin position="149"/>
        <end position="214"/>
    </location>
</feature>
<reference evidence="6 7" key="1">
    <citation type="submission" date="2015-11" db="EMBL/GenBank/DDBJ databases">
        <title>Expanding the genomic diversity of Burkholderia species for the development of highly accurate diagnostics.</title>
        <authorList>
            <person name="Sahl J."/>
            <person name="Keim P."/>
            <person name="Wagner D."/>
        </authorList>
    </citation>
    <scope>NUCLEOTIDE SEQUENCE [LARGE SCALE GENOMIC DNA]</scope>
    <source>
        <strain evidence="6 7">MSMB793WGS</strain>
    </source>
</reference>
<dbReference type="PROSITE" id="PS50110">
    <property type="entry name" value="RESPONSE_REGULATORY"/>
    <property type="match status" value="1"/>
</dbReference>
<dbReference type="Gene3D" id="1.10.10.10">
    <property type="entry name" value="Winged helix-like DNA-binding domain superfamily/Winged helix DNA-binding domain"/>
    <property type="match status" value="1"/>
</dbReference>
<dbReference type="SUPFAM" id="SSF52172">
    <property type="entry name" value="CheY-like"/>
    <property type="match status" value="1"/>
</dbReference>
<name>A0A108ESU4_9BURK</name>
<evidence type="ECO:0000256" key="3">
    <source>
        <dbReference type="PROSITE-ProRule" id="PRU00169"/>
    </source>
</evidence>
<evidence type="ECO:0000259" key="5">
    <source>
        <dbReference type="PROSITE" id="PS50110"/>
    </source>
</evidence>
<dbReference type="CDD" id="cd06170">
    <property type="entry name" value="LuxR_C_like"/>
    <property type="match status" value="1"/>
</dbReference>
<dbReference type="InterPro" id="IPR058245">
    <property type="entry name" value="NreC/VraR/RcsB-like_REC"/>
</dbReference>
<dbReference type="Gene3D" id="3.40.50.2300">
    <property type="match status" value="1"/>
</dbReference>
<accession>A0A108ESU4</accession>
<dbReference type="PANTHER" id="PTHR43214:SF17">
    <property type="entry name" value="TRANSCRIPTIONAL REGULATORY PROTEIN RCSB"/>
    <property type="match status" value="1"/>
</dbReference>
<dbReference type="CDD" id="cd17535">
    <property type="entry name" value="REC_NarL-like"/>
    <property type="match status" value="1"/>
</dbReference>
<dbReference type="Proteomes" id="UP000068016">
    <property type="component" value="Unassembled WGS sequence"/>
</dbReference>
<dbReference type="InterPro" id="IPR036388">
    <property type="entry name" value="WH-like_DNA-bd_sf"/>
</dbReference>
<evidence type="ECO:0008006" key="8">
    <source>
        <dbReference type="Google" id="ProtNLM"/>
    </source>
</evidence>
<dbReference type="GO" id="GO:0006355">
    <property type="term" value="P:regulation of DNA-templated transcription"/>
    <property type="evidence" value="ECO:0007669"/>
    <property type="project" value="InterPro"/>
</dbReference>
<dbReference type="GO" id="GO:0003677">
    <property type="term" value="F:DNA binding"/>
    <property type="evidence" value="ECO:0007669"/>
    <property type="project" value="UniProtKB-KW"/>
</dbReference>
<dbReference type="SMART" id="SM00448">
    <property type="entry name" value="REC"/>
    <property type="match status" value="1"/>
</dbReference>
<organism evidence="6 7">
    <name type="scientific">Burkholderia territorii</name>
    <dbReference type="NCBI Taxonomy" id="1503055"/>
    <lineage>
        <taxon>Bacteria</taxon>
        <taxon>Pseudomonadati</taxon>
        <taxon>Pseudomonadota</taxon>
        <taxon>Betaproteobacteria</taxon>
        <taxon>Burkholderiales</taxon>
        <taxon>Burkholderiaceae</taxon>
        <taxon>Burkholderia</taxon>
        <taxon>Burkholderia cepacia complex</taxon>
    </lineage>
</organism>
<dbReference type="InterPro" id="IPR016032">
    <property type="entry name" value="Sig_transdc_resp-reg_C-effctor"/>
</dbReference>
<evidence type="ECO:0000313" key="7">
    <source>
        <dbReference type="Proteomes" id="UP000068016"/>
    </source>
</evidence>
<dbReference type="AlphaFoldDB" id="A0A108ESU4"/>
<feature type="domain" description="Response regulatory" evidence="5">
    <location>
        <begin position="11"/>
        <end position="130"/>
    </location>
</feature>
<sequence>MDIHMIDLLIRVIVADNHPVSIRGIKNILRTAPSIRVVATCKTATQLVDTLSKTRCDVVVCDMLAPCHDTPGGIELFRHITAKFPTVKIVALTLGGGSVQLHKLAALRVSSILTKSDPIEHVVPAIYSSVLCSGGSYRSPRVAETIQNADSYSRRLTPRESEVVRLFASGLPVKDIAVHLGRSIKTISSQKRSAMKKMGAASDAELIRAALDGVGGDSSHVL</sequence>
<gene>
    <name evidence="6" type="ORF">WT83_13645</name>
</gene>
<keyword evidence="2" id="KW-0238">DNA-binding</keyword>
<evidence type="ECO:0000259" key="4">
    <source>
        <dbReference type="PROSITE" id="PS50043"/>
    </source>
</evidence>
<dbReference type="SUPFAM" id="SSF46894">
    <property type="entry name" value="C-terminal effector domain of the bipartite response regulators"/>
    <property type="match status" value="1"/>
</dbReference>
<evidence type="ECO:0000313" key="6">
    <source>
        <dbReference type="EMBL" id="KWN16905.1"/>
    </source>
</evidence>
<dbReference type="InterPro" id="IPR001789">
    <property type="entry name" value="Sig_transdc_resp-reg_receiver"/>
</dbReference>
<dbReference type="Pfam" id="PF00072">
    <property type="entry name" value="Response_reg"/>
    <property type="match status" value="1"/>
</dbReference>
<proteinExistence type="predicted"/>
<comment type="caution">
    <text evidence="6">The sequence shown here is derived from an EMBL/GenBank/DDBJ whole genome shotgun (WGS) entry which is preliminary data.</text>
</comment>
<dbReference type="GO" id="GO:0000160">
    <property type="term" value="P:phosphorelay signal transduction system"/>
    <property type="evidence" value="ECO:0007669"/>
    <property type="project" value="InterPro"/>
</dbReference>
<dbReference type="PANTHER" id="PTHR43214">
    <property type="entry name" value="TWO-COMPONENT RESPONSE REGULATOR"/>
    <property type="match status" value="1"/>
</dbReference>
<dbReference type="InterPro" id="IPR039420">
    <property type="entry name" value="WalR-like"/>
</dbReference>
<evidence type="ECO:0000256" key="1">
    <source>
        <dbReference type="ARBA" id="ARBA00022553"/>
    </source>
</evidence>
<dbReference type="InterPro" id="IPR011006">
    <property type="entry name" value="CheY-like_superfamily"/>
</dbReference>
<dbReference type="SMART" id="SM00421">
    <property type="entry name" value="HTH_LUXR"/>
    <property type="match status" value="1"/>
</dbReference>
<dbReference type="PROSITE" id="PS00622">
    <property type="entry name" value="HTH_LUXR_1"/>
    <property type="match status" value="1"/>
</dbReference>
<evidence type="ECO:0000256" key="2">
    <source>
        <dbReference type="ARBA" id="ARBA00023125"/>
    </source>
</evidence>